<dbReference type="Pfam" id="PF00089">
    <property type="entry name" value="Trypsin"/>
    <property type="match status" value="1"/>
</dbReference>
<dbReference type="EMBL" id="WPCU01000010">
    <property type="protein sequence ID" value="MVA77539.1"/>
    <property type="molecule type" value="Genomic_DNA"/>
</dbReference>
<feature type="signal peptide" evidence="10">
    <location>
        <begin position="1"/>
        <end position="23"/>
    </location>
</feature>
<dbReference type="AlphaFoldDB" id="A0A6A9V1T7"/>
<evidence type="ECO:0000259" key="11">
    <source>
        <dbReference type="Pfam" id="PF00089"/>
    </source>
</evidence>
<evidence type="ECO:0000256" key="1">
    <source>
        <dbReference type="ARBA" id="ARBA00007664"/>
    </source>
</evidence>
<dbReference type="InterPro" id="IPR009003">
    <property type="entry name" value="Peptidase_S1_PA"/>
</dbReference>
<evidence type="ECO:0000313" key="13">
    <source>
        <dbReference type="EMBL" id="MVA77539.1"/>
    </source>
</evidence>
<dbReference type="InterPro" id="IPR001316">
    <property type="entry name" value="Pept_S1A_streptogrisin"/>
</dbReference>
<dbReference type="RefSeq" id="WP_156611794.1">
    <property type="nucleotide sequence ID" value="NZ_WPCU01000010.1"/>
</dbReference>
<dbReference type="Proteomes" id="UP000435304">
    <property type="component" value="Unassembled WGS sequence"/>
</dbReference>
<keyword evidence="3 10" id="KW-0732">Signal</keyword>
<evidence type="ECO:0000256" key="7">
    <source>
        <dbReference type="ARBA" id="ARBA00023157"/>
    </source>
</evidence>
<evidence type="ECO:0000259" key="12">
    <source>
        <dbReference type="Pfam" id="PF02983"/>
    </source>
</evidence>
<feature type="active site" description="Charge relay system" evidence="8">
    <location>
        <position position="227"/>
    </location>
</feature>
<dbReference type="InterPro" id="IPR004236">
    <property type="entry name" value="Pept_S1_alpha_lytic"/>
</dbReference>
<organism evidence="13 14">
    <name type="scientific">Auraticoccus cholistanensis</name>
    <dbReference type="NCBI Taxonomy" id="2656650"/>
    <lineage>
        <taxon>Bacteria</taxon>
        <taxon>Bacillati</taxon>
        <taxon>Actinomycetota</taxon>
        <taxon>Actinomycetes</taxon>
        <taxon>Propionibacteriales</taxon>
        <taxon>Propionibacteriaceae</taxon>
        <taxon>Auraticoccus</taxon>
    </lineage>
</organism>
<dbReference type="InterPro" id="IPR001254">
    <property type="entry name" value="Trypsin_dom"/>
</dbReference>
<dbReference type="CDD" id="cd21112">
    <property type="entry name" value="alphaLP-like"/>
    <property type="match status" value="1"/>
</dbReference>
<dbReference type="Pfam" id="PF02983">
    <property type="entry name" value="Pro_Al_protease"/>
    <property type="match status" value="1"/>
</dbReference>
<dbReference type="InterPro" id="IPR043504">
    <property type="entry name" value="Peptidase_S1_PA_chymotrypsin"/>
</dbReference>
<keyword evidence="2 13" id="KW-0645">Protease</keyword>
<keyword evidence="5" id="KW-0720">Serine protease</keyword>
<evidence type="ECO:0000256" key="3">
    <source>
        <dbReference type="ARBA" id="ARBA00022729"/>
    </source>
</evidence>
<protein>
    <submittedName>
        <fullName evidence="13">Serine protease</fullName>
    </submittedName>
</protein>
<feature type="disulfide bond" evidence="9">
    <location>
        <begin position="207"/>
        <end position="228"/>
    </location>
</feature>
<proteinExistence type="inferred from homology"/>
<evidence type="ECO:0000256" key="9">
    <source>
        <dbReference type="PIRSR" id="PIRSR001134-2"/>
    </source>
</evidence>
<dbReference type="InterPro" id="IPR035070">
    <property type="entry name" value="Streptogrisin_prodomain"/>
</dbReference>
<accession>A0A6A9V1T7</accession>
<keyword evidence="6" id="KW-0865">Zymogen</keyword>
<keyword evidence="4" id="KW-0378">Hydrolase</keyword>
<dbReference type="PRINTS" id="PR00861">
    <property type="entry name" value="ALYTICPTASE"/>
</dbReference>
<feature type="active site" description="Charge relay system" evidence="8">
    <location>
        <position position="254"/>
    </location>
</feature>
<evidence type="ECO:0000256" key="8">
    <source>
        <dbReference type="PIRSR" id="PIRSR001134-1"/>
    </source>
</evidence>
<gene>
    <name evidence="13" type="ORF">GC722_16165</name>
</gene>
<evidence type="ECO:0000256" key="5">
    <source>
        <dbReference type="ARBA" id="ARBA00022825"/>
    </source>
</evidence>
<feature type="disulfide bond" evidence="9">
    <location>
        <begin position="330"/>
        <end position="364"/>
    </location>
</feature>
<keyword evidence="14" id="KW-1185">Reference proteome</keyword>
<name>A0A6A9V1T7_9ACTN</name>
<keyword evidence="7 9" id="KW-1015">Disulfide bond</keyword>
<dbReference type="InterPro" id="IPR037295">
    <property type="entry name" value="Alpha-lytic_protease_prodomain"/>
</dbReference>
<dbReference type="Gene3D" id="3.30.300.50">
    <property type="match status" value="2"/>
</dbReference>
<sequence>MTHPRPARPRVLTLAVAALTACAVVGGVGPAPASAEARSGMEQALARSEGTTVAQARQQIATENALSAKAARLDASLADSEHAGSWIAGDELVVAVTTDEAAAEVRAAGARPETVRRSQADLDAVQARLDRLARTGGAGGVLSWGADPRSNAVTVEVAAGADDAATEAFVAEAEELGAEVVRSGAEIRPLASVLGGQEYVIDNAYVCSTGFGARDSAGRPVVVTAGHCTEGASRFTFRGTTLGTHRSTRFPGDDWGTIAAASTHTLVAAVDTYDGSSVRVAGSTAAAVGANLCKSGRTTDWTCGRVTGLNRTVNYGGGDIVSGLTEHTACVEQGDSGGANVSGTQAQGVSSGGALYSSGGSLVCGEKVGQRNAAYFQPLNEVLQREGLRLLTS</sequence>
<dbReference type="GO" id="GO:0006508">
    <property type="term" value="P:proteolysis"/>
    <property type="evidence" value="ECO:0007669"/>
    <property type="project" value="UniProtKB-KW"/>
</dbReference>
<dbReference type="PIRSF" id="PIRSF001134">
    <property type="entry name" value="Streptogrisin"/>
    <property type="match status" value="1"/>
</dbReference>
<dbReference type="Gene3D" id="2.40.10.10">
    <property type="entry name" value="Trypsin-like serine proteases"/>
    <property type="match status" value="2"/>
</dbReference>
<feature type="domain" description="Peptidase S1A alpha-lytic prodomain" evidence="12">
    <location>
        <begin position="117"/>
        <end position="175"/>
    </location>
</feature>
<comment type="similarity">
    <text evidence="1">Belongs to the peptidase S1 family.</text>
</comment>
<feature type="domain" description="Peptidase S1" evidence="11">
    <location>
        <begin position="221"/>
        <end position="356"/>
    </location>
</feature>
<feature type="active site" description="Charge relay system" evidence="8">
    <location>
        <position position="336"/>
    </location>
</feature>
<feature type="chain" id="PRO_5038752083" evidence="10">
    <location>
        <begin position="24"/>
        <end position="393"/>
    </location>
</feature>
<dbReference type="GO" id="GO:0004252">
    <property type="term" value="F:serine-type endopeptidase activity"/>
    <property type="evidence" value="ECO:0007669"/>
    <property type="project" value="InterPro"/>
</dbReference>
<comment type="caution">
    <text evidence="13">The sequence shown here is derived from an EMBL/GenBank/DDBJ whole genome shotgun (WGS) entry which is preliminary data.</text>
</comment>
<feature type="disulfide bond" evidence="9">
    <location>
        <begin position="293"/>
        <end position="303"/>
    </location>
</feature>
<reference evidence="13 14" key="1">
    <citation type="submission" date="2019-12" db="EMBL/GenBank/DDBJ databases">
        <title>Auraticoccus cholistani sp. nov., an actinomycete isolated from soil of Cholistan desert.</title>
        <authorList>
            <person name="Cheema M.T."/>
        </authorList>
    </citation>
    <scope>NUCLEOTIDE SEQUENCE [LARGE SCALE GENOMIC DNA]</scope>
    <source>
        <strain evidence="13 14">F435</strain>
    </source>
</reference>
<evidence type="ECO:0000256" key="2">
    <source>
        <dbReference type="ARBA" id="ARBA00022670"/>
    </source>
</evidence>
<evidence type="ECO:0000313" key="14">
    <source>
        <dbReference type="Proteomes" id="UP000435304"/>
    </source>
</evidence>
<dbReference type="GO" id="GO:0005576">
    <property type="term" value="C:extracellular region"/>
    <property type="evidence" value="ECO:0007669"/>
    <property type="project" value="InterPro"/>
</dbReference>
<evidence type="ECO:0000256" key="4">
    <source>
        <dbReference type="ARBA" id="ARBA00022801"/>
    </source>
</evidence>
<dbReference type="PROSITE" id="PS51257">
    <property type="entry name" value="PROKAR_LIPOPROTEIN"/>
    <property type="match status" value="1"/>
</dbReference>
<dbReference type="SUPFAM" id="SSF50494">
    <property type="entry name" value="Trypsin-like serine proteases"/>
    <property type="match status" value="1"/>
</dbReference>
<evidence type="ECO:0000256" key="10">
    <source>
        <dbReference type="SAM" id="SignalP"/>
    </source>
</evidence>
<evidence type="ECO:0000256" key="6">
    <source>
        <dbReference type="ARBA" id="ARBA00023145"/>
    </source>
</evidence>
<dbReference type="SUPFAM" id="SSF54806">
    <property type="entry name" value="Alpha-lytic protease prodomain"/>
    <property type="match status" value="1"/>
</dbReference>